<dbReference type="Proteomes" id="UP001235303">
    <property type="component" value="Unassembled WGS sequence"/>
</dbReference>
<dbReference type="Pfam" id="PF05168">
    <property type="entry name" value="HEPN"/>
    <property type="match status" value="1"/>
</dbReference>
<feature type="domain" description="HEPN" evidence="2">
    <location>
        <begin position="8"/>
        <end position="121"/>
    </location>
</feature>
<comment type="caution">
    <text evidence="3">The sequence shown here is derived from an EMBL/GenBank/DDBJ whole genome shotgun (WGS) entry which is preliminary data.</text>
</comment>
<evidence type="ECO:0000313" key="3">
    <source>
        <dbReference type="EMBL" id="MDJ1168181.1"/>
    </source>
</evidence>
<dbReference type="EMBL" id="JAQOSP010000006">
    <property type="protein sequence ID" value="MDJ1168181.1"/>
    <property type="molecule type" value="Genomic_DNA"/>
</dbReference>
<accession>A0ABT7AMQ5</accession>
<dbReference type="PANTHER" id="PTHR36565:SF1">
    <property type="entry name" value="UPF0332 PROTEIN TM_1000"/>
    <property type="match status" value="1"/>
</dbReference>
<dbReference type="InterPro" id="IPR007842">
    <property type="entry name" value="HEPN_dom"/>
</dbReference>
<reference evidence="3 4" key="1">
    <citation type="submission" date="2023-01" db="EMBL/GenBank/DDBJ databases">
        <title>Novel diversity within Roseofilum (Cyanobacteria; Desertifilaceae) from marine benthic mats with descriptions of four novel species.</title>
        <authorList>
            <person name="Wang Y."/>
            <person name="Berthold D.E."/>
            <person name="Hu J."/>
            <person name="Lefler F.W."/>
            <person name="Laughinghouse H.D. IV."/>
        </authorList>
    </citation>
    <scope>NUCLEOTIDE SEQUENCE [LARGE SCALE GENOMIC DNA]</scope>
    <source>
        <strain evidence="3 4">BLCC-M154</strain>
    </source>
</reference>
<gene>
    <name evidence="3" type="ORF">PMG71_01915</name>
</gene>
<sequence>MNEAQVQYLEKAKRSLTVAQQNKEAGFSEFALSRAYYTMFYVASAFLEGEGLAFGKHSAVISAFGREFAKTGKVPKQFHRYLITAEEARKEADYGLQVNISAENAQETINQAQEMLEFAENSL</sequence>
<proteinExistence type="inferred from homology"/>
<protein>
    <submittedName>
        <fullName evidence="3">HEPN domain-containing protein</fullName>
    </submittedName>
</protein>
<comment type="similarity">
    <text evidence="1">Belongs to the UPF0332 family.</text>
</comment>
<dbReference type="InterPro" id="IPR052226">
    <property type="entry name" value="UPF0332_toxin"/>
</dbReference>
<evidence type="ECO:0000313" key="4">
    <source>
        <dbReference type="Proteomes" id="UP001235303"/>
    </source>
</evidence>
<dbReference type="Gene3D" id="1.20.120.330">
    <property type="entry name" value="Nucleotidyltransferases domain 2"/>
    <property type="match status" value="1"/>
</dbReference>
<keyword evidence="4" id="KW-1185">Reference proteome</keyword>
<evidence type="ECO:0000256" key="1">
    <source>
        <dbReference type="ARBA" id="ARBA00038248"/>
    </source>
</evidence>
<dbReference type="PANTHER" id="PTHR36565">
    <property type="entry name" value="UPF0332 PROTEIN TM_1000"/>
    <property type="match status" value="1"/>
</dbReference>
<evidence type="ECO:0000259" key="2">
    <source>
        <dbReference type="Pfam" id="PF05168"/>
    </source>
</evidence>
<name>A0ABT7AMQ5_9CYAN</name>
<dbReference type="RefSeq" id="WP_283751948.1">
    <property type="nucleotide sequence ID" value="NZ_JAQOSP010000006.1"/>
</dbReference>
<organism evidence="3 4">
    <name type="scientific">Roseofilum acuticapitatum BLCC-M154</name>
    <dbReference type="NCBI Taxonomy" id="3022444"/>
    <lineage>
        <taxon>Bacteria</taxon>
        <taxon>Bacillati</taxon>
        <taxon>Cyanobacteriota</taxon>
        <taxon>Cyanophyceae</taxon>
        <taxon>Desertifilales</taxon>
        <taxon>Desertifilaceae</taxon>
        <taxon>Roseofilum</taxon>
        <taxon>Roseofilum acuticapitatum</taxon>
    </lineage>
</organism>